<evidence type="ECO:0000259" key="4">
    <source>
        <dbReference type="PROSITE" id="PS50930"/>
    </source>
</evidence>
<dbReference type="GO" id="GO:0000976">
    <property type="term" value="F:transcription cis-regulatory region binding"/>
    <property type="evidence" value="ECO:0007669"/>
    <property type="project" value="TreeGrafter"/>
</dbReference>
<feature type="domain" description="HTH LytTR-type" evidence="4">
    <location>
        <begin position="135"/>
        <end position="237"/>
    </location>
</feature>
<dbReference type="GO" id="GO:0000156">
    <property type="term" value="F:phosphorelay response regulator activity"/>
    <property type="evidence" value="ECO:0007669"/>
    <property type="project" value="TreeGrafter"/>
</dbReference>
<dbReference type="Proteomes" id="UP000192721">
    <property type="component" value="Unassembled WGS sequence"/>
</dbReference>
<dbReference type="SMART" id="SM00850">
    <property type="entry name" value="LytTR"/>
    <property type="match status" value="1"/>
</dbReference>
<dbReference type="EMBL" id="MUKV01000035">
    <property type="protein sequence ID" value="OQS34020.1"/>
    <property type="molecule type" value="Genomic_DNA"/>
</dbReference>
<dbReference type="CDD" id="cd17532">
    <property type="entry name" value="REC_LytTR_AlgR-like"/>
    <property type="match status" value="1"/>
</dbReference>
<dbReference type="InterPro" id="IPR011006">
    <property type="entry name" value="CheY-like_superfamily"/>
</dbReference>
<evidence type="ECO:0000313" key="5">
    <source>
        <dbReference type="EMBL" id="OQS34020.1"/>
    </source>
</evidence>
<dbReference type="NCBIfam" id="NF008677">
    <property type="entry name" value="PRK11697.1"/>
    <property type="match status" value="1"/>
</dbReference>
<dbReference type="FunFam" id="3.40.50.2300:FF:000051">
    <property type="entry name" value="Two-component response regulator yehT"/>
    <property type="match status" value="1"/>
</dbReference>
<evidence type="ECO:0000256" key="1">
    <source>
        <dbReference type="ARBA" id="ARBA00023125"/>
    </source>
</evidence>
<dbReference type="PROSITE" id="PS50110">
    <property type="entry name" value="RESPONSE_REGULATORY"/>
    <property type="match status" value="1"/>
</dbReference>
<dbReference type="PROSITE" id="PS50930">
    <property type="entry name" value="HTH_LYTTR"/>
    <property type="match status" value="1"/>
</dbReference>
<proteinExistence type="predicted"/>
<dbReference type="Gene3D" id="2.40.50.1020">
    <property type="entry name" value="LytTr DNA-binding domain"/>
    <property type="match status" value="1"/>
</dbReference>
<protein>
    <submittedName>
        <fullName evidence="5">Two-component system response regulator YehT</fullName>
    </submittedName>
</protein>
<dbReference type="InterPro" id="IPR007492">
    <property type="entry name" value="LytTR_DNA-bd_dom"/>
</dbReference>
<accession>A0A1W0CGW3</accession>
<dbReference type="GO" id="GO:0005829">
    <property type="term" value="C:cytosol"/>
    <property type="evidence" value="ECO:0007669"/>
    <property type="project" value="TreeGrafter"/>
</dbReference>
<keyword evidence="2" id="KW-0597">Phosphoprotein</keyword>
<dbReference type="Pfam" id="PF04397">
    <property type="entry name" value="LytTR"/>
    <property type="match status" value="1"/>
</dbReference>
<evidence type="ECO:0000259" key="3">
    <source>
        <dbReference type="PROSITE" id="PS50110"/>
    </source>
</evidence>
<dbReference type="PANTHER" id="PTHR48111:SF3">
    <property type="entry name" value="TRANSCRIPTIONAL REGULATORY PROTEIN BTSR"/>
    <property type="match status" value="1"/>
</dbReference>
<reference evidence="5 6" key="1">
    <citation type="submission" date="2017-02" db="EMBL/GenBank/DDBJ databases">
        <title>Chromobacterium haemolyticum H5244.</title>
        <authorList>
            <person name="Gulvik C.A."/>
        </authorList>
    </citation>
    <scope>NUCLEOTIDE SEQUENCE [LARGE SCALE GENOMIC DNA]</scope>
    <source>
        <strain evidence="5 6">H5244</strain>
    </source>
</reference>
<organism evidence="5 6">
    <name type="scientific">Chromobacterium haemolyticum</name>
    <dbReference type="NCBI Taxonomy" id="394935"/>
    <lineage>
        <taxon>Bacteria</taxon>
        <taxon>Pseudomonadati</taxon>
        <taxon>Pseudomonadota</taxon>
        <taxon>Betaproteobacteria</taxon>
        <taxon>Neisseriales</taxon>
        <taxon>Chromobacteriaceae</taxon>
        <taxon>Chromobacterium</taxon>
    </lineage>
</organism>
<dbReference type="GO" id="GO:0006355">
    <property type="term" value="P:regulation of DNA-templated transcription"/>
    <property type="evidence" value="ECO:0007669"/>
    <property type="project" value="TreeGrafter"/>
</dbReference>
<name>A0A1W0CGW3_9NEIS</name>
<evidence type="ECO:0000313" key="6">
    <source>
        <dbReference type="Proteomes" id="UP000192721"/>
    </source>
</evidence>
<dbReference type="SUPFAM" id="SSF52172">
    <property type="entry name" value="CheY-like"/>
    <property type="match status" value="1"/>
</dbReference>
<dbReference type="PANTHER" id="PTHR48111">
    <property type="entry name" value="REGULATOR OF RPOS"/>
    <property type="match status" value="1"/>
</dbReference>
<dbReference type="AlphaFoldDB" id="A0A1W0CGW3"/>
<feature type="modified residue" description="4-aspartylphosphate" evidence="2">
    <location>
        <position position="54"/>
    </location>
</feature>
<feature type="domain" description="Response regulatory" evidence="3">
    <location>
        <begin position="3"/>
        <end position="116"/>
    </location>
</feature>
<dbReference type="InterPro" id="IPR001789">
    <property type="entry name" value="Sig_transdc_resp-reg_receiver"/>
</dbReference>
<dbReference type="InterPro" id="IPR039420">
    <property type="entry name" value="WalR-like"/>
</dbReference>
<evidence type="ECO:0000256" key="2">
    <source>
        <dbReference type="PROSITE-ProRule" id="PRU00169"/>
    </source>
</evidence>
<comment type="caution">
    <text evidence="5">The sequence shown here is derived from an EMBL/GenBank/DDBJ whole genome shotgun (WGS) entry which is preliminary data.</text>
</comment>
<dbReference type="GO" id="GO:0032993">
    <property type="term" value="C:protein-DNA complex"/>
    <property type="evidence" value="ECO:0007669"/>
    <property type="project" value="TreeGrafter"/>
</dbReference>
<dbReference type="SMART" id="SM00448">
    <property type="entry name" value="REC"/>
    <property type="match status" value="1"/>
</dbReference>
<dbReference type="Gene3D" id="3.40.50.2300">
    <property type="match status" value="1"/>
</dbReference>
<keyword evidence="1" id="KW-0238">DNA-binding</keyword>
<sequence>MPSALLVDDEPLARDELRQLLQAAGGLDIVGECGNAVEAIAFIHRRKPDVVFLDIQMPRISGLEMLAMLDPESMPQVVFVTAYDAYALQAFEEHACDYLLKPVDPARLAKTLARLRQRAAPPPAAVCGLAPLSLIPCQGVNRIVLCRLEEVAYVCSRLSGVYVVDAAGVERFTELTLRTLEERTDLFRCHRQYLVRLSAIREILFGDNGVATVCTLDGHSLPVSRRYLKPLKDALGIAS</sequence>
<dbReference type="Pfam" id="PF00072">
    <property type="entry name" value="Response_reg"/>
    <property type="match status" value="1"/>
</dbReference>
<gene>
    <name evidence="5" type="ORF">B0T45_19600</name>
</gene>